<proteinExistence type="predicted"/>
<name>A0A367JF55_RHIAZ</name>
<dbReference type="EMBL" id="PJQL01001443">
    <property type="protein sequence ID" value="RCH88573.1"/>
    <property type="molecule type" value="Genomic_DNA"/>
</dbReference>
<gene>
    <name evidence="1" type="ORF">CU097_008909</name>
</gene>
<dbReference type="AlphaFoldDB" id="A0A367JF55"/>
<reference evidence="1 2" key="1">
    <citation type="journal article" date="2018" name="G3 (Bethesda)">
        <title>Phylogenetic and Phylogenomic Definition of Rhizopus Species.</title>
        <authorList>
            <person name="Gryganskyi A.P."/>
            <person name="Golan J."/>
            <person name="Dolatabadi S."/>
            <person name="Mondo S."/>
            <person name="Robb S."/>
            <person name="Idnurm A."/>
            <person name="Muszewska A."/>
            <person name="Steczkiewicz K."/>
            <person name="Masonjones S."/>
            <person name="Liao H.L."/>
            <person name="Gajdeczka M.T."/>
            <person name="Anike F."/>
            <person name="Vuek A."/>
            <person name="Anishchenko I.M."/>
            <person name="Voigt K."/>
            <person name="de Hoog G.S."/>
            <person name="Smith M.E."/>
            <person name="Heitman J."/>
            <person name="Vilgalys R."/>
            <person name="Stajich J.E."/>
        </authorList>
    </citation>
    <scope>NUCLEOTIDE SEQUENCE [LARGE SCALE GENOMIC DNA]</scope>
    <source>
        <strain evidence="1 2">CBS 357.93</strain>
    </source>
</reference>
<evidence type="ECO:0000313" key="2">
    <source>
        <dbReference type="Proteomes" id="UP000252139"/>
    </source>
</evidence>
<protein>
    <submittedName>
        <fullName evidence="1">Uncharacterized protein</fullName>
    </submittedName>
</protein>
<dbReference type="Proteomes" id="UP000252139">
    <property type="component" value="Unassembled WGS sequence"/>
</dbReference>
<keyword evidence="2" id="KW-1185">Reference proteome</keyword>
<organism evidence="1 2">
    <name type="scientific">Rhizopus azygosporus</name>
    <name type="common">Rhizopus microsporus var. azygosporus</name>
    <dbReference type="NCBI Taxonomy" id="86630"/>
    <lineage>
        <taxon>Eukaryota</taxon>
        <taxon>Fungi</taxon>
        <taxon>Fungi incertae sedis</taxon>
        <taxon>Mucoromycota</taxon>
        <taxon>Mucoromycotina</taxon>
        <taxon>Mucoromycetes</taxon>
        <taxon>Mucorales</taxon>
        <taxon>Mucorineae</taxon>
        <taxon>Rhizopodaceae</taxon>
        <taxon>Rhizopus</taxon>
    </lineage>
</organism>
<accession>A0A367JF55</accession>
<comment type="caution">
    <text evidence="1">The sequence shown here is derived from an EMBL/GenBank/DDBJ whole genome shotgun (WGS) entry which is preliminary data.</text>
</comment>
<sequence length="147" mass="17146">MSSNGACPVADSAGKQINVPSCIVNRANISKLQFAHDFVEGVTSHIIHKQAPKWNPSRLEDLDLDEDIRVRFFHANVARRLNFMNTQDCYRLPYEKYALPSEKEIFEVRSKHNLSTVRDTVAWFEEDRKDKYGVREKVEDVLNRYEM</sequence>
<dbReference type="OrthoDB" id="1737613at2759"/>
<evidence type="ECO:0000313" key="1">
    <source>
        <dbReference type="EMBL" id="RCH88573.1"/>
    </source>
</evidence>
<dbReference type="STRING" id="86630.A0A367JF55"/>